<dbReference type="EMBL" id="CAJVQB010001710">
    <property type="protein sequence ID" value="CAG8547205.1"/>
    <property type="molecule type" value="Genomic_DNA"/>
</dbReference>
<keyword evidence="3" id="KW-1185">Reference proteome</keyword>
<sequence length="87" mass="10240">FSSNTLWQEDDKDQEDLENENQNKIDDNYPLAKEWALKENQELGRKAYSTRVYKILQKFILSGEIEQDDVSKVSTIQNWISSKSKKV</sequence>
<evidence type="ECO:0000313" key="3">
    <source>
        <dbReference type="Proteomes" id="UP000789901"/>
    </source>
</evidence>
<comment type="caution">
    <text evidence="2">The sequence shown here is derived from an EMBL/GenBank/DDBJ whole genome shotgun (WGS) entry which is preliminary data.</text>
</comment>
<name>A0ABN7UDQ9_GIGMA</name>
<protein>
    <submittedName>
        <fullName evidence="2">10929_t:CDS:1</fullName>
    </submittedName>
</protein>
<feature type="region of interest" description="Disordered" evidence="1">
    <location>
        <begin position="1"/>
        <end position="25"/>
    </location>
</feature>
<feature type="non-terminal residue" evidence="2">
    <location>
        <position position="1"/>
    </location>
</feature>
<evidence type="ECO:0000256" key="1">
    <source>
        <dbReference type="SAM" id="MobiDB-lite"/>
    </source>
</evidence>
<evidence type="ECO:0000313" key="2">
    <source>
        <dbReference type="EMBL" id="CAG8547205.1"/>
    </source>
</evidence>
<reference evidence="2 3" key="1">
    <citation type="submission" date="2021-06" db="EMBL/GenBank/DDBJ databases">
        <authorList>
            <person name="Kallberg Y."/>
            <person name="Tangrot J."/>
            <person name="Rosling A."/>
        </authorList>
    </citation>
    <scope>NUCLEOTIDE SEQUENCE [LARGE SCALE GENOMIC DNA]</scope>
    <source>
        <strain evidence="2 3">120-4 pot B 10/14</strain>
    </source>
</reference>
<proteinExistence type="predicted"/>
<organism evidence="2 3">
    <name type="scientific">Gigaspora margarita</name>
    <dbReference type="NCBI Taxonomy" id="4874"/>
    <lineage>
        <taxon>Eukaryota</taxon>
        <taxon>Fungi</taxon>
        <taxon>Fungi incertae sedis</taxon>
        <taxon>Mucoromycota</taxon>
        <taxon>Glomeromycotina</taxon>
        <taxon>Glomeromycetes</taxon>
        <taxon>Diversisporales</taxon>
        <taxon>Gigasporaceae</taxon>
        <taxon>Gigaspora</taxon>
    </lineage>
</organism>
<dbReference type="Proteomes" id="UP000789901">
    <property type="component" value="Unassembled WGS sequence"/>
</dbReference>
<gene>
    <name evidence="2" type="ORF">GMARGA_LOCUS4378</name>
</gene>
<feature type="compositionally biased region" description="Acidic residues" evidence="1">
    <location>
        <begin position="8"/>
        <end position="19"/>
    </location>
</feature>
<accession>A0ABN7UDQ9</accession>